<name>A0A9P6EUY0_9AGAR</name>
<feature type="transmembrane region" description="Helical" evidence="2">
    <location>
        <begin position="918"/>
        <end position="937"/>
    </location>
</feature>
<feature type="transmembrane region" description="Helical" evidence="2">
    <location>
        <begin position="325"/>
        <end position="345"/>
    </location>
</feature>
<dbReference type="PANTHER" id="PTHR13018">
    <property type="entry name" value="PROBABLE MEMBRANE PROTEIN DUF221-RELATED"/>
    <property type="match status" value="1"/>
</dbReference>
<protein>
    <recommendedName>
        <fullName evidence="3">CSC1/OSCA1-like 7TM region domain-containing protein</fullName>
    </recommendedName>
</protein>
<sequence>MPRNDPHELVYYLLPRHSTGTQLPATTPMTTTNGQAPTQGAPIPNSNSTQNSSPPTPVSGSSFPSSSGGLGGASVFTTSIPVTTITQPSTTFTSFSQSIVTQLPSSTPLSVSSSNTASASFSTSSTDSRLVPICPGGGIDAAAAGMLATIIVPSVIGLILWLIFAIVRPKFRQIYALREWFVQPDLRPKPLGSGFFAFLFPNVKLVPPIPDDVSNAGRSSAQDAELFPSDEQLSQRTLWVALMIALGWSILALGGALPLYLVNTPCNSQLPTGAAFGGGYSTLTDLSLLRLLRLFDSGEISTKNLSVLQTRADSDSDPFNARTRIIVLTVIVLVLGLIPALIKILKEFNATAAFRQRWLEYKCDGKDLAWLSARKAPGFQTWGEKQLKDYLVKIGLSSTPVDSSRRDANSGGVRPRNGERGVRQRTEEQPLNQREDDHAEIDVQSLFSIGNTQRIALLIDERDEILENLEIAETKYISSFRVTTPEPSVADFPPIPPPPADPTRPYISRPLPLLPQPRRQRSRSHLNRAYGASSLAPTSFVAPSSYYKLRGLRAVNGGHFADSHLDRHQSLTDSIASRVVGSRFMEVNRNSAAYGRLPLGSHVAVEKNGELGPVIHDSDSWLPPIPDPRLHGPNYAFSSFDDMPVDEMGVVQPIEEKDEWVDVSTSHPEDIQSDFNGFPPDHPGPSSFMRRPRRQGDTPPSTRRSTFPLRNDFEDPDSVPPPHMRLQPAQPFVRPLEGLQFDDLGHVYTEITQWRSRLKVINAEINECQKTCYNDIANGTGIYGWLLVGRGLRFIPGVEIIEGRAKEDIRWDVLQNERNWWDTAVMWAVILTVIVGLAAAPAAGLALAPAPDVAHYLSFLQPLLTAEPVAAGLATILAPAVGATLFIVIGLGIIHWVGTIHGATSVSGSQLQIFKITFFVLSAVGTLWLVAIGALLFSMQALNTDSGATKSLANGTIYMSILALALIINVAIIFPALLLLQPLRFWRVTKAEREAVTPRQRFRAVYPRTYNPSFAIGACILAIVFASTFALIFPLIAPAVVILLLLTLIAHRFLVGYVYARTHSQTGGLLQLWLLRRFATLLSFQPILLGLIFLSRRFWIEGAILIGAGVFVIAFVEMYTNAKTRLPSRHSLSPITQNSLERFHSSADRYLNTGSETSSSSVFGPRIRGSMASVLEMMSITLAVMPTSSTYKGPVPLSTENLDDLTATERAARTHPDAPPHLPPLPFADHAEEMSGILYAPELIAPPPIIWLPNDSAGVARSEAVDLQKYHDLQVTLDVRAKQDVMPRRSSETSRRRTDS</sequence>
<feature type="region of interest" description="Disordered" evidence="1">
    <location>
        <begin position="665"/>
        <end position="727"/>
    </location>
</feature>
<feature type="transmembrane region" description="Helical" evidence="2">
    <location>
        <begin position="869"/>
        <end position="897"/>
    </location>
</feature>
<dbReference type="EMBL" id="MU157824">
    <property type="protein sequence ID" value="KAF9535881.1"/>
    <property type="molecule type" value="Genomic_DNA"/>
</dbReference>
<organism evidence="4 5">
    <name type="scientific">Crepidotus variabilis</name>
    <dbReference type="NCBI Taxonomy" id="179855"/>
    <lineage>
        <taxon>Eukaryota</taxon>
        <taxon>Fungi</taxon>
        <taxon>Dikarya</taxon>
        <taxon>Basidiomycota</taxon>
        <taxon>Agaricomycotina</taxon>
        <taxon>Agaricomycetes</taxon>
        <taxon>Agaricomycetidae</taxon>
        <taxon>Agaricales</taxon>
        <taxon>Agaricineae</taxon>
        <taxon>Crepidotaceae</taxon>
        <taxon>Crepidotus</taxon>
    </lineage>
</organism>
<feature type="transmembrane region" description="Helical" evidence="2">
    <location>
        <begin position="142"/>
        <end position="167"/>
    </location>
</feature>
<feature type="transmembrane region" description="Helical" evidence="2">
    <location>
        <begin position="1072"/>
        <end position="1093"/>
    </location>
</feature>
<evidence type="ECO:0000313" key="5">
    <source>
        <dbReference type="Proteomes" id="UP000807306"/>
    </source>
</evidence>
<keyword evidence="2" id="KW-1133">Transmembrane helix</keyword>
<feature type="compositionally biased region" description="Basic and acidic residues" evidence="1">
    <location>
        <begin position="416"/>
        <end position="439"/>
    </location>
</feature>
<comment type="caution">
    <text evidence="4">The sequence shown here is derived from an EMBL/GenBank/DDBJ whole genome shotgun (WGS) entry which is preliminary data.</text>
</comment>
<accession>A0A9P6EUY0</accession>
<feature type="compositionally biased region" description="Low complexity" evidence="1">
    <location>
        <begin position="19"/>
        <end position="66"/>
    </location>
</feature>
<feature type="transmembrane region" description="Helical" evidence="2">
    <location>
        <begin position="1099"/>
        <end position="1119"/>
    </location>
</feature>
<feature type="transmembrane region" description="Helical" evidence="2">
    <location>
        <begin position="238"/>
        <end position="261"/>
    </location>
</feature>
<feature type="region of interest" description="Disordered" evidence="1">
    <location>
        <begin position="486"/>
        <end position="527"/>
    </location>
</feature>
<keyword evidence="2" id="KW-0812">Transmembrane</keyword>
<dbReference type="Proteomes" id="UP000807306">
    <property type="component" value="Unassembled WGS sequence"/>
</dbReference>
<evidence type="ECO:0000313" key="4">
    <source>
        <dbReference type="EMBL" id="KAF9535881.1"/>
    </source>
</evidence>
<dbReference type="Pfam" id="PF02714">
    <property type="entry name" value="RSN1_7TM"/>
    <property type="match status" value="1"/>
</dbReference>
<dbReference type="InterPro" id="IPR003864">
    <property type="entry name" value="CSC1/OSCA1-like_7TM"/>
</dbReference>
<dbReference type="GO" id="GO:0005886">
    <property type="term" value="C:plasma membrane"/>
    <property type="evidence" value="ECO:0007669"/>
    <property type="project" value="TreeGrafter"/>
</dbReference>
<feature type="region of interest" description="Disordered" evidence="1">
    <location>
        <begin position="400"/>
        <end position="439"/>
    </location>
</feature>
<keyword evidence="2" id="KW-0472">Membrane</keyword>
<feature type="transmembrane region" description="Helical" evidence="2">
    <location>
        <begin position="1009"/>
        <end position="1033"/>
    </location>
</feature>
<keyword evidence="5" id="KW-1185">Reference proteome</keyword>
<evidence type="ECO:0000256" key="2">
    <source>
        <dbReference type="SAM" id="Phobius"/>
    </source>
</evidence>
<gene>
    <name evidence="4" type="ORF">CPB83DRAFT_40825</name>
</gene>
<dbReference type="GO" id="GO:0005227">
    <property type="term" value="F:calcium-activated cation channel activity"/>
    <property type="evidence" value="ECO:0007669"/>
    <property type="project" value="InterPro"/>
</dbReference>
<feature type="transmembrane region" description="Helical" evidence="2">
    <location>
        <begin position="1039"/>
        <end position="1060"/>
    </location>
</feature>
<evidence type="ECO:0000259" key="3">
    <source>
        <dbReference type="Pfam" id="PF02714"/>
    </source>
</evidence>
<feature type="compositionally biased region" description="Pro residues" evidence="1">
    <location>
        <begin position="493"/>
        <end position="502"/>
    </location>
</feature>
<feature type="transmembrane region" description="Helical" evidence="2">
    <location>
        <begin position="824"/>
        <end position="849"/>
    </location>
</feature>
<dbReference type="InterPro" id="IPR045122">
    <property type="entry name" value="Csc1-like"/>
</dbReference>
<dbReference type="OrthoDB" id="2591106at2759"/>
<feature type="region of interest" description="Disordered" evidence="1">
    <location>
        <begin position="17"/>
        <end position="66"/>
    </location>
</feature>
<proteinExistence type="predicted"/>
<feature type="domain" description="CSC1/OSCA1-like 7TM region" evidence="3">
    <location>
        <begin position="825"/>
        <end position="1091"/>
    </location>
</feature>
<evidence type="ECO:0000256" key="1">
    <source>
        <dbReference type="SAM" id="MobiDB-lite"/>
    </source>
</evidence>
<feature type="transmembrane region" description="Helical" evidence="2">
    <location>
        <begin position="957"/>
        <end position="980"/>
    </location>
</feature>
<reference evidence="4" key="1">
    <citation type="submission" date="2020-11" db="EMBL/GenBank/DDBJ databases">
        <authorList>
            <consortium name="DOE Joint Genome Institute"/>
            <person name="Ahrendt S."/>
            <person name="Riley R."/>
            <person name="Andreopoulos W."/>
            <person name="Labutti K."/>
            <person name="Pangilinan J."/>
            <person name="Ruiz-Duenas F.J."/>
            <person name="Barrasa J.M."/>
            <person name="Sanchez-Garcia M."/>
            <person name="Camarero S."/>
            <person name="Miyauchi S."/>
            <person name="Serrano A."/>
            <person name="Linde D."/>
            <person name="Babiker R."/>
            <person name="Drula E."/>
            <person name="Ayuso-Fernandez I."/>
            <person name="Pacheco R."/>
            <person name="Padilla G."/>
            <person name="Ferreira P."/>
            <person name="Barriuso J."/>
            <person name="Kellner H."/>
            <person name="Castanera R."/>
            <person name="Alfaro M."/>
            <person name="Ramirez L."/>
            <person name="Pisabarro A.G."/>
            <person name="Kuo A."/>
            <person name="Tritt A."/>
            <person name="Lipzen A."/>
            <person name="He G."/>
            <person name="Yan M."/>
            <person name="Ng V."/>
            <person name="Cullen D."/>
            <person name="Martin F."/>
            <person name="Rosso M.-N."/>
            <person name="Henrissat B."/>
            <person name="Hibbett D."/>
            <person name="Martinez A.T."/>
            <person name="Grigoriev I.V."/>
        </authorList>
    </citation>
    <scope>NUCLEOTIDE SEQUENCE</scope>
    <source>
        <strain evidence="4">CBS 506.95</strain>
    </source>
</reference>